<gene>
    <name evidence="2" type="ORF">ILYODFUR_029500</name>
</gene>
<name>A0ABV0U9H7_9TELE</name>
<dbReference type="EMBL" id="JAHRIQ010062131">
    <property type="protein sequence ID" value="MEQ2241840.1"/>
    <property type="molecule type" value="Genomic_DNA"/>
</dbReference>
<accession>A0ABV0U9H7</accession>
<comment type="caution">
    <text evidence="2">The sequence shown here is derived from an EMBL/GenBank/DDBJ whole genome shotgun (WGS) entry which is preliminary data.</text>
</comment>
<protein>
    <submittedName>
        <fullName evidence="2">Uncharacterized protein</fullName>
    </submittedName>
</protein>
<keyword evidence="1" id="KW-0732">Signal</keyword>
<sequence>MSVLHWILMSQVDFSQVLLQVPNGIWVQYATCSDTPQKVVSEKSCKVFTDICRLGEYCRCSMFIKGVTLEIHTFLFGELYSCLVKLTQLFDTPDMSVRLYQF</sequence>
<organism evidence="2 3">
    <name type="scientific">Ilyodon furcidens</name>
    <name type="common">goldbreast splitfin</name>
    <dbReference type="NCBI Taxonomy" id="33524"/>
    <lineage>
        <taxon>Eukaryota</taxon>
        <taxon>Metazoa</taxon>
        <taxon>Chordata</taxon>
        <taxon>Craniata</taxon>
        <taxon>Vertebrata</taxon>
        <taxon>Euteleostomi</taxon>
        <taxon>Actinopterygii</taxon>
        <taxon>Neopterygii</taxon>
        <taxon>Teleostei</taxon>
        <taxon>Neoteleostei</taxon>
        <taxon>Acanthomorphata</taxon>
        <taxon>Ovalentaria</taxon>
        <taxon>Atherinomorphae</taxon>
        <taxon>Cyprinodontiformes</taxon>
        <taxon>Goodeidae</taxon>
        <taxon>Ilyodon</taxon>
    </lineage>
</organism>
<evidence type="ECO:0000256" key="1">
    <source>
        <dbReference type="SAM" id="SignalP"/>
    </source>
</evidence>
<feature type="chain" id="PRO_5045296489" evidence="1">
    <location>
        <begin position="20"/>
        <end position="102"/>
    </location>
</feature>
<keyword evidence="3" id="KW-1185">Reference proteome</keyword>
<evidence type="ECO:0000313" key="2">
    <source>
        <dbReference type="EMBL" id="MEQ2241840.1"/>
    </source>
</evidence>
<reference evidence="2 3" key="1">
    <citation type="submission" date="2021-06" db="EMBL/GenBank/DDBJ databases">
        <authorList>
            <person name="Palmer J.M."/>
        </authorList>
    </citation>
    <scope>NUCLEOTIDE SEQUENCE [LARGE SCALE GENOMIC DNA]</scope>
    <source>
        <strain evidence="3">if_2019</strain>
        <tissue evidence="2">Muscle</tissue>
    </source>
</reference>
<dbReference type="Proteomes" id="UP001482620">
    <property type="component" value="Unassembled WGS sequence"/>
</dbReference>
<proteinExistence type="predicted"/>
<evidence type="ECO:0000313" key="3">
    <source>
        <dbReference type="Proteomes" id="UP001482620"/>
    </source>
</evidence>
<feature type="signal peptide" evidence="1">
    <location>
        <begin position="1"/>
        <end position="19"/>
    </location>
</feature>